<dbReference type="EMBL" id="BQKI01000079">
    <property type="protein sequence ID" value="GJN26536.1"/>
    <property type="molecule type" value="Genomic_DNA"/>
</dbReference>
<reference evidence="1" key="2">
    <citation type="submission" date="2021-12" db="EMBL/GenBank/DDBJ databases">
        <title>Resequencing data analysis of finger millet.</title>
        <authorList>
            <person name="Hatakeyama M."/>
            <person name="Aluri S."/>
            <person name="Balachadran M.T."/>
            <person name="Sivarajan S.R."/>
            <person name="Poveda L."/>
            <person name="Shimizu-Inatsugi R."/>
            <person name="Schlapbach R."/>
            <person name="Sreeman S.M."/>
            <person name="Shimizu K.K."/>
        </authorList>
    </citation>
    <scope>NUCLEOTIDE SEQUENCE</scope>
</reference>
<protein>
    <submittedName>
        <fullName evidence="1">Uncharacterized protein</fullName>
    </submittedName>
</protein>
<dbReference type="Proteomes" id="UP001054889">
    <property type="component" value="Unassembled WGS sequence"/>
</dbReference>
<accession>A0AAV5EWX2</accession>
<evidence type="ECO:0000313" key="1">
    <source>
        <dbReference type="EMBL" id="GJN26536.1"/>
    </source>
</evidence>
<reference evidence="1" key="1">
    <citation type="journal article" date="2018" name="DNA Res.">
        <title>Multiple hybrid de novo genome assembly of finger millet, an orphan allotetraploid crop.</title>
        <authorList>
            <person name="Hatakeyama M."/>
            <person name="Aluri S."/>
            <person name="Balachadran M.T."/>
            <person name="Sivarajan S.R."/>
            <person name="Patrignani A."/>
            <person name="Gruter S."/>
            <person name="Poveda L."/>
            <person name="Shimizu-Inatsugi R."/>
            <person name="Baeten J."/>
            <person name="Francoijs K.J."/>
            <person name="Nataraja K.N."/>
            <person name="Reddy Y.A.N."/>
            <person name="Phadnis S."/>
            <person name="Ravikumar R.L."/>
            <person name="Schlapbach R."/>
            <person name="Sreeman S.M."/>
            <person name="Shimizu K.K."/>
        </authorList>
    </citation>
    <scope>NUCLEOTIDE SEQUENCE</scope>
</reference>
<proteinExistence type="predicted"/>
<evidence type="ECO:0000313" key="2">
    <source>
        <dbReference type="Proteomes" id="UP001054889"/>
    </source>
</evidence>
<comment type="caution">
    <text evidence="1">The sequence shown here is derived from an EMBL/GenBank/DDBJ whole genome shotgun (WGS) entry which is preliminary data.</text>
</comment>
<name>A0AAV5EWX2_ELECO</name>
<gene>
    <name evidence="1" type="primary">gb14473</name>
    <name evidence="1" type="ORF">PR202_gb14473</name>
</gene>
<sequence length="73" mass="8273">MRDPLHAVCRLKSFPTDAALSPSTSLGFQIFALSMEARRQVWQFATTLVFFHASEYILATIFHGHRNVTTTCK</sequence>
<organism evidence="1 2">
    <name type="scientific">Eleusine coracana subsp. coracana</name>
    <dbReference type="NCBI Taxonomy" id="191504"/>
    <lineage>
        <taxon>Eukaryota</taxon>
        <taxon>Viridiplantae</taxon>
        <taxon>Streptophyta</taxon>
        <taxon>Embryophyta</taxon>
        <taxon>Tracheophyta</taxon>
        <taxon>Spermatophyta</taxon>
        <taxon>Magnoliopsida</taxon>
        <taxon>Liliopsida</taxon>
        <taxon>Poales</taxon>
        <taxon>Poaceae</taxon>
        <taxon>PACMAD clade</taxon>
        <taxon>Chloridoideae</taxon>
        <taxon>Cynodonteae</taxon>
        <taxon>Eleusininae</taxon>
        <taxon>Eleusine</taxon>
    </lineage>
</organism>
<keyword evidence="2" id="KW-1185">Reference proteome</keyword>
<dbReference type="AlphaFoldDB" id="A0AAV5EWX2"/>